<feature type="signal peptide" evidence="2">
    <location>
        <begin position="1"/>
        <end position="31"/>
    </location>
</feature>
<evidence type="ECO:0000313" key="3">
    <source>
        <dbReference type="EMBL" id="CAA9349385.1"/>
    </source>
</evidence>
<reference evidence="3" key="1">
    <citation type="submission" date="2020-02" db="EMBL/GenBank/DDBJ databases">
        <authorList>
            <person name="Meier V. D."/>
        </authorList>
    </citation>
    <scope>NUCLEOTIDE SEQUENCE</scope>
    <source>
        <strain evidence="3">AVDCRST_MAG89</strain>
    </source>
</reference>
<organism evidence="3">
    <name type="scientific">uncultured Gemmatimonadota bacterium</name>
    <dbReference type="NCBI Taxonomy" id="203437"/>
    <lineage>
        <taxon>Bacteria</taxon>
        <taxon>Pseudomonadati</taxon>
        <taxon>Gemmatimonadota</taxon>
        <taxon>environmental samples</taxon>
    </lineage>
</organism>
<gene>
    <name evidence="3" type="ORF">AVDCRST_MAG89-3047</name>
</gene>
<evidence type="ECO:0000256" key="1">
    <source>
        <dbReference type="SAM" id="Phobius"/>
    </source>
</evidence>
<name>A0A6J4M5X7_9BACT</name>
<keyword evidence="1" id="KW-0472">Membrane</keyword>
<proteinExistence type="predicted"/>
<dbReference type="EMBL" id="CADCTV010000635">
    <property type="protein sequence ID" value="CAA9349385.1"/>
    <property type="molecule type" value="Genomic_DNA"/>
</dbReference>
<evidence type="ECO:0000256" key="2">
    <source>
        <dbReference type="SAM" id="SignalP"/>
    </source>
</evidence>
<accession>A0A6J4M5X7</accession>
<feature type="transmembrane region" description="Helical" evidence="1">
    <location>
        <begin position="128"/>
        <end position="151"/>
    </location>
</feature>
<keyword evidence="1" id="KW-0812">Transmembrane</keyword>
<dbReference type="AlphaFoldDB" id="A0A6J4M5X7"/>
<protein>
    <submittedName>
        <fullName evidence="3">Uncharacterized protein</fullName>
    </submittedName>
</protein>
<sequence length="163" mass="16996">MNQLVSFVRPRRPLFRAAALCSAMLLLLPQAGCYNIRPVATPEAAVGARVVAALTDAGSVGIASQVGPRIMEVEGVIQQMTADTLQLGVVRTVDRSDIESLWNGETVRIPVSGIDSLRERQLSTRKSVLAAALIVVGALLLATAASGLGVFDGGEGPQPVPPN</sequence>
<keyword evidence="1" id="KW-1133">Transmembrane helix</keyword>
<keyword evidence="2" id="KW-0732">Signal</keyword>
<feature type="chain" id="PRO_5026684642" evidence="2">
    <location>
        <begin position="32"/>
        <end position="163"/>
    </location>
</feature>